<evidence type="ECO:0008006" key="2">
    <source>
        <dbReference type="Google" id="ProtNLM"/>
    </source>
</evidence>
<accession>A0A382DW27</accession>
<gene>
    <name evidence="1" type="ORF">METZ01_LOCUS194805</name>
</gene>
<organism evidence="1">
    <name type="scientific">marine metagenome</name>
    <dbReference type="NCBI Taxonomy" id="408172"/>
    <lineage>
        <taxon>unclassified sequences</taxon>
        <taxon>metagenomes</taxon>
        <taxon>ecological metagenomes</taxon>
    </lineage>
</organism>
<dbReference type="PIRSF" id="PIRSF019169">
    <property type="entry name" value="PilM"/>
    <property type="match status" value="1"/>
</dbReference>
<dbReference type="EMBL" id="UINC01041120">
    <property type="protein sequence ID" value="SVB41951.1"/>
    <property type="molecule type" value="Genomic_DNA"/>
</dbReference>
<dbReference type="PANTHER" id="PTHR32432:SF3">
    <property type="entry name" value="ETHANOLAMINE UTILIZATION PROTEIN EUTJ"/>
    <property type="match status" value="1"/>
</dbReference>
<dbReference type="PANTHER" id="PTHR32432">
    <property type="entry name" value="CELL DIVISION PROTEIN FTSA-RELATED"/>
    <property type="match status" value="1"/>
</dbReference>
<dbReference type="SUPFAM" id="SSF53067">
    <property type="entry name" value="Actin-like ATPase domain"/>
    <property type="match status" value="2"/>
</dbReference>
<dbReference type="NCBIfam" id="TIGR01175">
    <property type="entry name" value="pilM"/>
    <property type="match status" value="1"/>
</dbReference>
<dbReference type="Pfam" id="PF11104">
    <property type="entry name" value="PilM_2"/>
    <property type="match status" value="1"/>
</dbReference>
<reference evidence="1" key="1">
    <citation type="submission" date="2018-05" db="EMBL/GenBank/DDBJ databases">
        <authorList>
            <person name="Lanie J.A."/>
            <person name="Ng W.-L."/>
            <person name="Kazmierczak K.M."/>
            <person name="Andrzejewski T.M."/>
            <person name="Davidsen T.M."/>
            <person name="Wayne K.J."/>
            <person name="Tettelin H."/>
            <person name="Glass J.I."/>
            <person name="Rusch D."/>
            <person name="Podicherti R."/>
            <person name="Tsui H.-C.T."/>
            <person name="Winkler M.E."/>
        </authorList>
    </citation>
    <scope>NUCLEOTIDE SEQUENCE</scope>
</reference>
<dbReference type="Gene3D" id="3.30.420.40">
    <property type="match status" value="2"/>
</dbReference>
<sequence length="379" mass="42641">MYSELFLNKGTPLLAVDIGLKTITVAQLSLNRNQYELMNIGVVQLPEGSVIDGLVEKPKEVVDSLKQLIKTEKFKSRYVVASIPGDHGVVRRLKLPANGKASQTEKIVNEIEQEIPFDIDDVRYDYQIMGAPQNGAGNHKKNWAPVEENNIEIIVTAVQNEIIDNRFDTIIEAGLTPVIFDLDIFAAAKVLSLTNNLSKLGPCALFHLSDPYTHINIINGGYTVFDRSTPVFGHCSSNWKVNMPREPFKKNNKMEEYFMKKFYKGDATEERVELGEKLIAIEPDKDSVEKMLDEADETFEVFSQGTNEKVKRIFICGGGALIYGMQNLISDHFKTPVEIINPFSAIKVNSKHYYLDTLNDLSPQFAVVLGLAARRFDYK</sequence>
<dbReference type="InterPro" id="IPR005883">
    <property type="entry name" value="PilM"/>
</dbReference>
<dbReference type="InterPro" id="IPR050696">
    <property type="entry name" value="FtsA/MreB"/>
</dbReference>
<proteinExistence type="predicted"/>
<evidence type="ECO:0000313" key="1">
    <source>
        <dbReference type="EMBL" id="SVB41951.1"/>
    </source>
</evidence>
<dbReference type="CDD" id="cd24049">
    <property type="entry name" value="ASKHA_NBD_PilM"/>
    <property type="match status" value="1"/>
</dbReference>
<dbReference type="Gene3D" id="3.30.1490.300">
    <property type="match status" value="1"/>
</dbReference>
<dbReference type="AlphaFoldDB" id="A0A382DW27"/>
<name>A0A382DW27_9ZZZZ</name>
<dbReference type="InterPro" id="IPR043129">
    <property type="entry name" value="ATPase_NBD"/>
</dbReference>
<protein>
    <recommendedName>
        <fullName evidence="2">SHS2 domain-containing protein</fullName>
    </recommendedName>
</protein>